<evidence type="ECO:0000313" key="4">
    <source>
        <dbReference type="EMBL" id="GBO43677.1"/>
    </source>
</evidence>
<sequence length="109" mass="12701">MLRSHLDNNKLHLTDDKHNRTKVNSTKQVKYYQLKFDIQILRNEINYKNRIAMGLVSVPASTDGVGPELAYKALESQFRFSWLTANDAFFIIEVLWVQIVISVSVRKFN</sequence>
<dbReference type="EMBL" id="BGPR01070050">
    <property type="protein sequence ID" value="GBO43567.1"/>
    <property type="molecule type" value="Genomic_DNA"/>
</dbReference>
<dbReference type="EMBL" id="BGPR01070176">
    <property type="protein sequence ID" value="GBO43677.1"/>
    <property type="molecule type" value="Genomic_DNA"/>
</dbReference>
<protein>
    <submittedName>
        <fullName evidence="3">Uncharacterized protein</fullName>
    </submittedName>
</protein>
<evidence type="ECO:0000313" key="2">
    <source>
        <dbReference type="EMBL" id="GBO43565.1"/>
    </source>
</evidence>
<accession>A0A4Y2X622</accession>
<dbReference type="Proteomes" id="UP000499080">
    <property type="component" value="Unassembled WGS sequence"/>
</dbReference>
<keyword evidence="5" id="KW-1185">Reference proteome</keyword>
<dbReference type="EMBL" id="BGPR01070043">
    <property type="protein sequence ID" value="GBO43562.1"/>
    <property type="molecule type" value="Genomic_DNA"/>
</dbReference>
<gene>
    <name evidence="4" type="ORF">AVEN_140972_1</name>
    <name evidence="2" type="ORF">AVEN_178885_1</name>
    <name evidence="3" type="ORF">AVEN_216030_1</name>
    <name evidence="1" type="ORF">AVEN_9721_1</name>
</gene>
<organism evidence="3 5">
    <name type="scientific">Araneus ventricosus</name>
    <name type="common">Orbweaver spider</name>
    <name type="synonym">Epeira ventricosa</name>
    <dbReference type="NCBI Taxonomy" id="182803"/>
    <lineage>
        <taxon>Eukaryota</taxon>
        <taxon>Metazoa</taxon>
        <taxon>Ecdysozoa</taxon>
        <taxon>Arthropoda</taxon>
        <taxon>Chelicerata</taxon>
        <taxon>Arachnida</taxon>
        <taxon>Araneae</taxon>
        <taxon>Araneomorphae</taxon>
        <taxon>Entelegynae</taxon>
        <taxon>Araneoidea</taxon>
        <taxon>Araneidae</taxon>
        <taxon>Araneus</taxon>
    </lineage>
</organism>
<dbReference type="AlphaFoldDB" id="A0A4Y2X622"/>
<comment type="caution">
    <text evidence="3">The sequence shown here is derived from an EMBL/GenBank/DDBJ whole genome shotgun (WGS) entry which is preliminary data.</text>
</comment>
<dbReference type="EMBL" id="BGPR01070047">
    <property type="protein sequence ID" value="GBO43565.1"/>
    <property type="molecule type" value="Genomic_DNA"/>
</dbReference>
<name>A0A4Y2X622_ARAVE</name>
<evidence type="ECO:0000313" key="3">
    <source>
        <dbReference type="EMBL" id="GBO43567.1"/>
    </source>
</evidence>
<evidence type="ECO:0000313" key="1">
    <source>
        <dbReference type="EMBL" id="GBO43562.1"/>
    </source>
</evidence>
<evidence type="ECO:0000313" key="5">
    <source>
        <dbReference type="Proteomes" id="UP000499080"/>
    </source>
</evidence>
<proteinExistence type="predicted"/>
<reference evidence="3 5" key="1">
    <citation type="journal article" date="2019" name="Sci. Rep.">
        <title>Orb-weaving spider Araneus ventricosus genome elucidates the spidroin gene catalogue.</title>
        <authorList>
            <person name="Kono N."/>
            <person name="Nakamura H."/>
            <person name="Ohtoshi R."/>
            <person name="Moran D.A.P."/>
            <person name="Shinohara A."/>
            <person name="Yoshida Y."/>
            <person name="Fujiwara M."/>
            <person name="Mori M."/>
            <person name="Tomita M."/>
            <person name="Arakawa K."/>
        </authorList>
    </citation>
    <scope>NUCLEOTIDE SEQUENCE [LARGE SCALE GENOMIC DNA]</scope>
</reference>